<name>A0AAQ3PT89_PASNO</name>
<evidence type="ECO:0000313" key="3">
    <source>
        <dbReference type="Proteomes" id="UP001341281"/>
    </source>
</evidence>
<organism evidence="2 3">
    <name type="scientific">Paspalum notatum var. saurae</name>
    <dbReference type="NCBI Taxonomy" id="547442"/>
    <lineage>
        <taxon>Eukaryota</taxon>
        <taxon>Viridiplantae</taxon>
        <taxon>Streptophyta</taxon>
        <taxon>Embryophyta</taxon>
        <taxon>Tracheophyta</taxon>
        <taxon>Spermatophyta</taxon>
        <taxon>Magnoliopsida</taxon>
        <taxon>Liliopsida</taxon>
        <taxon>Poales</taxon>
        <taxon>Poaceae</taxon>
        <taxon>PACMAD clade</taxon>
        <taxon>Panicoideae</taxon>
        <taxon>Andropogonodae</taxon>
        <taxon>Paspaleae</taxon>
        <taxon>Paspalinae</taxon>
        <taxon>Paspalum</taxon>
    </lineage>
</organism>
<sequence length="105" mass="10317">MGFPRGGSVAPAPAGDDDLPDLAEADVWYSAAGSSGSPFPPAAARTRQAEADAEAELRAGRRGVVQGGLSRAFGDGAAGRPVATSAPVEVPACPPCFAAGDPEPA</sequence>
<accession>A0AAQ3PT89</accession>
<reference evidence="2 3" key="1">
    <citation type="submission" date="2024-02" db="EMBL/GenBank/DDBJ databases">
        <title>High-quality chromosome-scale genome assembly of Pensacola bahiagrass (Paspalum notatum Flugge var. saurae).</title>
        <authorList>
            <person name="Vega J.M."/>
            <person name="Podio M."/>
            <person name="Orjuela J."/>
            <person name="Siena L.A."/>
            <person name="Pessino S.C."/>
            <person name="Combes M.C."/>
            <person name="Mariac C."/>
            <person name="Albertini E."/>
            <person name="Pupilli F."/>
            <person name="Ortiz J.P.A."/>
            <person name="Leblanc O."/>
        </authorList>
    </citation>
    <scope>NUCLEOTIDE SEQUENCE [LARGE SCALE GENOMIC DNA]</scope>
    <source>
        <strain evidence="2">R1</strain>
        <tissue evidence="2">Leaf</tissue>
    </source>
</reference>
<evidence type="ECO:0000256" key="1">
    <source>
        <dbReference type="SAM" id="MobiDB-lite"/>
    </source>
</evidence>
<evidence type="ECO:0000313" key="2">
    <source>
        <dbReference type="EMBL" id="WVZ55856.1"/>
    </source>
</evidence>
<dbReference type="Proteomes" id="UP001341281">
    <property type="component" value="Chromosome 02"/>
</dbReference>
<proteinExistence type="predicted"/>
<feature type="region of interest" description="Disordered" evidence="1">
    <location>
        <begin position="1"/>
        <end position="61"/>
    </location>
</feature>
<keyword evidence="3" id="KW-1185">Reference proteome</keyword>
<gene>
    <name evidence="2" type="ORF">U9M48_006462</name>
</gene>
<dbReference type="AlphaFoldDB" id="A0AAQ3PT89"/>
<dbReference type="EMBL" id="CP144746">
    <property type="protein sequence ID" value="WVZ55856.1"/>
    <property type="molecule type" value="Genomic_DNA"/>
</dbReference>
<protein>
    <submittedName>
        <fullName evidence="2">Uncharacterized protein</fullName>
    </submittedName>
</protein>
<feature type="compositionally biased region" description="Low complexity" evidence="1">
    <location>
        <begin position="30"/>
        <end position="46"/>
    </location>
</feature>
<feature type="compositionally biased region" description="Basic and acidic residues" evidence="1">
    <location>
        <begin position="47"/>
        <end position="59"/>
    </location>
</feature>
<feature type="compositionally biased region" description="Acidic residues" evidence="1">
    <location>
        <begin position="15"/>
        <end position="24"/>
    </location>
</feature>